<proteinExistence type="predicted"/>
<accession>G3I060</accession>
<gene>
    <name evidence="1" type="ORF">I79_016736</name>
</gene>
<dbReference type="Proteomes" id="UP000001075">
    <property type="component" value="Unassembled WGS sequence"/>
</dbReference>
<dbReference type="AlphaFoldDB" id="G3I060"/>
<dbReference type="EMBL" id="JH000998">
    <property type="protein sequence ID" value="EGV92752.1"/>
    <property type="molecule type" value="Genomic_DNA"/>
</dbReference>
<reference evidence="2" key="1">
    <citation type="journal article" date="2011" name="Nat. Biotechnol.">
        <title>The genomic sequence of the Chinese hamster ovary (CHO)-K1 cell line.</title>
        <authorList>
            <person name="Xu X."/>
            <person name="Nagarajan H."/>
            <person name="Lewis N.E."/>
            <person name="Pan S."/>
            <person name="Cai Z."/>
            <person name="Liu X."/>
            <person name="Chen W."/>
            <person name="Xie M."/>
            <person name="Wang W."/>
            <person name="Hammond S."/>
            <person name="Andersen M.R."/>
            <person name="Neff N."/>
            <person name="Passarelli B."/>
            <person name="Koh W."/>
            <person name="Fan H.C."/>
            <person name="Wang J."/>
            <person name="Gui Y."/>
            <person name="Lee K.H."/>
            <person name="Betenbaugh M.J."/>
            <person name="Quake S.R."/>
            <person name="Famili I."/>
            <person name="Palsson B.O."/>
            <person name="Wang J."/>
        </authorList>
    </citation>
    <scope>NUCLEOTIDE SEQUENCE [LARGE SCALE GENOMIC DNA]</scope>
    <source>
        <strain evidence="2">CHO K1 cell line</strain>
    </source>
</reference>
<protein>
    <submittedName>
        <fullName evidence="1">Uncharacterized protein</fullName>
    </submittedName>
</protein>
<evidence type="ECO:0000313" key="1">
    <source>
        <dbReference type="EMBL" id="EGV92752.1"/>
    </source>
</evidence>
<organism evidence="1 2">
    <name type="scientific">Cricetulus griseus</name>
    <name type="common">Chinese hamster</name>
    <name type="synonym">Cricetulus barabensis griseus</name>
    <dbReference type="NCBI Taxonomy" id="10029"/>
    <lineage>
        <taxon>Eukaryota</taxon>
        <taxon>Metazoa</taxon>
        <taxon>Chordata</taxon>
        <taxon>Craniata</taxon>
        <taxon>Vertebrata</taxon>
        <taxon>Euteleostomi</taxon>
        <taxon>Mammalia</taxon>
        <taxon>Eutheria</taxon>
        <taxon>Euarchontoglires</taxon>
        <taxon>Glires</taxon>
        <taxon>Rodentia</taxon>
        <taxon>Myomorpha</taxon>
        <taxon>Muroidea</taxon>
        <taxon>Cricetidae</taxon>
        <taxon>Cricetinae</taxon>
        <taxon>Cricetulus</taxon>
    </lineage>
</organism>
<sequence>MCTLNAFTDRSAAPCALVEPCVILNPAATGEPCCHADLPPPLTADSQFFLQVTFSSVAAAFFRVAITSSLILTASSLRRGSRSGIS</sequence>
<name>G3I060_CRIGR</name>
<evidence type="ECO:0000313" key="2">
    <source>
        <dbReference type="Proteomes" id="UP000001075"/>
    </source>
</evidence>
<dbReference type="InParanoid" id="G3I060"/>